<proteinExistence type="predicted"/>
<keyword evidence="3" id="KW-1185">Reference proteome</keyword>
<organism evidence="2 3">
    <name type="scientific">Amycolatopsis mongoliensis</name>
    <dbReference type="NCBI Taxonomy" id="715475"/>
    <lineage>
        <taxon>Bacteria</taxon>
        <taxon>Bacillati</taxon>
        <taxon>Actinomycetota</taxon>
        <taxon>Actinomycetes</taxon>
        <taxon>Pseudonocardiales</taxon>
        <taxon>Pseudonocardiaceae</taxon>
        <taxon>Amycolatopsis</taxon>
    </lineage>
</organism>
<name>A0A9Y2JWR7_9PSEU</name>
<evidence type="ECO:0000256" key="1">
    <source>
        <dbReference type="SAM" id="MobiDB-lite"/>
    </source>
</evidence>
<sequence length="76" mass="8022">MQQQPALEVLPRGRQPRTVFRDADRVPLDRVGGGADDPGVIGGEVALDAPRDFHSGTDHSTGPTSVARPRFADSGS</sequence>
<evidence type="ECO:0000313" key="2">
    <source>
        <dbReference type="EMBL" id="WIY05046.1"/>
    </source>
</evidence>
<dbReference type="EMBL" id="CP127295">
    <property type="protein sequence ID" value="WIY05046.1"/>
    <property type="molecule type" value="Genomic_DNA"/>
</dbReference>
<accession>A0A9Y2JWR7</accession>
<dbReference type="KEGG" id="amog:QRX60_14835"/>
<gene>
    <name evidence="2" type="ORF">QRX60_14835</name>
</gene>
<dbReference type="AlphaFoldDB" id="A0A9Y2JWR7"/>
<dbReference type="RefSeq" id="WP_286001351.1">
    <property type="nucleotide sequence ID" value="NZ_CP127295.1"/>
</dbReference>
<protein>
    <submittedName>
        <fullName evidence="2">Uncharacterized protein</fullName>
    </submittedName>
</protein>
<dbReference type="Proteomes" id="UP001239397">
    <property type="component" value="Chromosome"/>
</dbReference>
<reference evidence="2 3" key="1">
    <citation type="submission" date="2023-06" db="EMBL/GenBank/DDBJ databases">
        <authorList>
            <person name="Oyuntsetseg B."/>
            <person name="Kim S.B."/>
        </authorList>
    </citation>
    <scope>NUCLEOTIDE SEQUENCE [LARGE SCALE GENOMIC DNA]</scope>
    <source>
        <strain evidence="2 3">4-36</strain>
    </source>
</reference>
<feature type="region of interest" description="Disordered" evidence="1">
    <location>
        <begin position="50"/>
        <end position="76"/>
    </location>
</feature>
<evidence type="ECO:0000313" key="3">
    <source>
        <dbReference type="Proteomes" id="UP001239397"/>
    </source>
</evidence>